<evidence type="ECO:0000313" key="2">
    <source>
        <dbReference type="Proteomes" id="UP000220353"/>
    </source>
</evidence>
<protein>
    <submittedName>
        <fullName evidence="1">Uncharacterized protein</fullName>
    </submittedName>
</protein>
<name>A0A2A6LZ78_RHIFR</name>
<accession>A0A2A6LZ78</accession>
<reference evidence="1 2" key="1">
    <citation type="submission" date="2017-09" db="EMBL/GenBank/DDBJ databases">
        <title>Comparative genomics of rhizobia isolated from Phaseolus vulgaris in China.</title>
        <authorList>
            <person name="Tong W."/>
        </authorList>
    </citation>
    <scope>NUCLEOTIDE SEQUENCE [LARGE SCALE GENOMIC DNA]</scope>
    <source>
        <strain evidence="1 2">PCH1</strain>
    </source>
</reference>
<comment type="caution">
    <text evidence="1">The sequence shown here is derived from an EMBL/GenBank/DDBJ whole genome shotgun (WGS) entry which is preliminary data.</text>
</comment>
<dbReference type="AlphaFoldDB" id="A0A2A6LZ78"/>
<gene>
    <name evidence="1" type="ORF">CO661_12470</name>
</gene>
<dbReference type="EMBL" id="NWTC01000008">
    <property type="protein sequence ID" value="PDT47536.1"/>
    <property type="molecule type" value="Genomic_DNA"/>
</dbReference>
<dbReference type="RefSeq" id="WP_037433398.1">
    <property type="nucleotide sequence ID" value="NZ_CP187422.1"/>
</dbReference>
<dbReference type="Proteomes" id="UP000220353">
    <property type="component" value="Unassembled WGS sequence"/>
</dbReference>
<evidence type="ECO:0000313" key="1">
    <source>
        <dbReference type="EMBL" id="PDT47536.1"/>
    </source>
</evidence>
<organism evidence="1 2">
    <name type="scientific">Rhizobium fredii</name>
    <name type="common">Sinorhizobium fredii</name>
    <dbReference type="NCBI Taxonomy" id="380"/>
    <lineage>
        <taxon>Bacteria</taxon>
        <taxon>Pseudomonadati</taxon>
        <taxon>Pseudomonadota</taxon>
        <taxon>Alphaproteobacteria</taxon>
        <taxon>Hyphomicrobiales</taxon>
        <taxon>Rhizobiaceae</taxon>
        <taxon>Sinorhizobium/Ensifer group</taxon>
        <taxon>Sinorhizobium</taxon>
    </lineage>
</organism>
<sequence>MGIFVVSADKGAFLTRGESVRRLPEQTDFYLFAETKDDAKKLAAQYIGERIGHSSNIQSQAIFDTIEGWVQRASGSDFLSAIEGVVAETSAFIGSINIEGFAVISPEQSDDTLIVSLSEDNRKRTLIETLYNREKGAVEWGDDMRAFNVTGLSKAIQSLF</sequence>
<proteinExistence type="predicted"/>